<dbReference type="Proteomes" id="UP000246050">
    <property type="component" value="Unassembled WGS sequence"/>
</dbReference>
<proteinExistence type="predicted"/>
<protein>
    <submittedName>
        <fullName evidence="1">Uncharacterized protein</fullName>
    </submittedName>
</protein>
<sequence length="74" mass="8631">MVVMVGARERMMVQLQLVSDDRHLVAWVRDDRRVRVGAELSLRDHAEPDRFWRVVAKGEPRPAGEISRGWHNDI</sequence>
<evidence type="ECO:0000313" key="2">
    <source>
        <dbReference type="Proteomes" id="UP000246050"/>
    </source>
</evidence>
<comment type="caution">
    <text evidence="1">The sequence shown here is derived from an EMBL/GenBank/DDBJ whole genome shotgun (WGS) entry which is preliminary data.</text>
</comment>
<evidence type="ECO:0000313" key="1">
    <source>
        <dbReference type="EMBL" id="PWR16446.1"/>
    </source>
</evidence>
<dbReference type="AlphaFoldDB" id="A0A317DRJ2"/>
<accession>A0A317DRJ2</accession>
<organism evidence="1 2">
    <name type="scientific">Micromonospora sicca</name>
    <dbReference type="NCBI Taxonomy" id="2202420"/>
    <lineage>
        <taxon>Bacteria</taxon>
        <taxon>Bacillati</taxon>
        <taxon>Actinomycetota</taxon>
        <taxon>Actinomycetes</taxon>
        <taxon>Micromonosporales</taxon>
        <taxon>Micromonosporaceae</taxon>
        <taxon>Micromonospora</taxon>
    </lineage>
</organism>
<reference evidence="1 2" key="1">
    <citation type="submission" date="2018-05" db="EMBL/GenBank/DDBJ databases">
        <title>Micromonosporas from Atacama Desert.</title>
        <authorList>
            <person name="Carro L."/>
            <person name="Golinska P."/>
            <person name="Klenk H.-P."/>
            <person name="Goodfellow M."/>
        </authorList>
    </citation>
    <scope>NUCLEOTIDE SEQUENCE [LARGE SCALE GENOMIC DNA]</scope>
    <source>
        <strain evidence="1 2">4G51</strain>
    </source>
</reference>
<name>A0A317DRJ2_9ACTN</name>
<dbReference type="EMBL" id="QGKS01000122">
    <property type="protein sequence ID" value="PWR16446.1"/>
    <property type="molecule type" value="Genomic_DNA"/>
</dbReference>
<gene>
    <name evidence="1" type="ORF">DKT69_05600</name>
</gene>